<feature type="transmembrane region" description="Helical" evidence="13">
    <location>
        <begin position="39"/>
        <end position="61"/>
    </location>
</feature>
<keyword evidence="4 13" id="KW-0812">Transmembrane</keyword>
<keyword evidence="7 13" id="KW-0067">ATP-binding</keyword>
<evidence type="ECO:0000313" key="16">
    <source>
        <dbReference type="Proteomes" id="UP000430564"/>
    </source>
</evidence>
<dbReference type="EMBL" id="WEHX01000010">
    <property type="protein sequence ID" value="KAB7662246.1"/>
    <property type="molecule type" value="Genomic_DNA"/>
</dbReference>
<dbReference type="Gene3D" id="3.40.1110.10">
    <property type="entry name" value="Calcium-transporting ATPase, cytoplasmic domain N"/>
    <property type="match status" value="1"/>
</dbReference>
<dbReference type="PANTHER" id="PTHR48085:SF5">
    <property type="entry name" value="CADMIUM_ZINC-TRANSPORTING ATPASE HMA4-RELATED"/>
    <property type="match status" value="1"/>
</dbReference>
<dbReference type="SUPFAM" id="SSF81653">
    <property type="entry name" value="Calcium ATPase, transduction domain A"/>
    <property type="match status" value="1"/>
</dbReference>
<evidence type="ECO:0000256" key="4">
    <source>
        <dbReference type="ARBA" id="ARBA00022692"/>
    </source>
</evidence>
<dbReference type="GO" id="GO:0005524">
    <property type="term" value="F:ATP binding"/>
    <property type="evidence" value="ECO:0007669"/>
    <property type="project" value="UniProtKB-UniRule"/>
</dbReference>
<dbReference type="Pfam" id="PF00702">
    <property type="entry name" value="Hydrolase"/>
    <property type="match status" value="1"/>
</dbReference>
<evidence type="ECO:0000256" key="13">
    <source>
        <dbReference type="RuleBase" id="RU362081"/>
    </source>
</evidence>
<dbReference type="InterPro" id="IPR044492">
    <property type="entry name" value="P_typ_ATPase_HD_dom"/>
</dbReference>
<reference evidence="15 16" key="1">
    <citation type="submission" date="2019-10" db="EMBL/GenBank/DDBJ databases">
        <title>Genome diversity of Sutterella seckii.</title>
        <authorList>
            <person name="Chaplin A.V."/>
            <person name="Sokolova S.R."/>
            <person name="Mosin K.A."/>
            <person name="Ivanova E.L."/>
            <person name="Kochetkova T.O."/>
            <person name="Goltsov A.Y."/>
            <person name="Trofimov D.Y."/>
            <person name="Efimov B.A."/>
        </authorList>
    </citation>
    <scope>NUCLEOTIDE SEQUENCE [LARGE SCALE GENOMIC DNA]</scope>
    <source>
        <strain evidence="15 16">ASD393</strain>
    </source>
</reference>
<dbReference type="InterPro" id="IPR001757">
    <property type="entry name" value="P_typ_ATPase"/>
</dbReference>
<feature type="transmembrane region" description="Helical" evidence="13">
    <location>
        <begin position="232"/>
        <end position="251"/>
    </location>
</feature>
<dbReference type="PRINTS" id="PR00120">
    <property type="entry name" value="HATPASE"/>
</dbReference>
<dbReference type="InterPro" id="IPR008250">
    <property type="entry name" value="ATPase_P-typ_transduc_dom_A_sf"/>
</dbReference>
<dbReference type="SFLD" id="SFLDG00002">
    <property type="entry name" value="C1.7:_P-type_atpase_like"/>
    <property type="match status" value="1"/>
</dbReference>
<keyword evidence="5 13" id="KW-0479">Metal-binding</keyword>
<dbReference type="PROSITE" id="PS00154">
    <property type="entry name" value="ATPASE_E1_E2"/>
    <property type="match status" value="1"/>
</dbReference>
<evidence type="ECO:0000256" key="5">
    <source>
        <dbReference type="ARBA" id="ARBA00022723"/>
    </source>
</evidence>
<comment type="similarity">
    <text evidence="2 13">Belongs to the cation transport ATPase (P-type) (TC 3.A.3) family. Type IB subfamily.</text>
</comment>
<dbReference type="GO" id="GO:0016887">
    <property type="term" value="F:ATP hydrolysis activity"/>
    <property type="evidence" value="ECO:0007669"/>
    <property type="project" value="InterPro"/>
</dbReference>
<keyword evidence="3 13" id="KW-1003">Cell membrane</keyword>
<keyword evidence="10 13" id="KW-0472">Membrane</keyword>
<evidence type="ECO:0000259" key="14">
    <source>
        <dbReference type="Pfam" id="PF00122"/>
    </source>
</evidence>
<dbReference type="PRINTS" id="PR00119">
    <property type="entry name" value="CATATPASE"/>
</dbReference>
<evidence type="ECO:0000256" key="8">
    <source>
        <dbReference type="ARBA" id="ARBA00022967"/>
    </source>
</evidence>
<keyword evidence="6 13" id="KW-0547">Nucleotide-binding</keyword>
<evidence type="ECO:0000256" key="7">
    <source>
        <dbReference type="ARBA" id="ARBA00022840"/>
    </source>
</evidence>
<dbReference type="GO" id="GO:0060003">
    <property type="term" value="P:copper ion export"/>
    <property type="evidence" value="ECO:0007669"/>
    <property type="project" value="UniProtKB-ARBA"/>
</dbReference>
<evidence type="ECO:0000256" key="6">
    <source>
        <dbReference type="ARBA" id="ARBA00022741"/>
    </source>
</evidence>
<dbReference type="AlphaFoldDB" id="A0A6I1ENP1"/>
<dbReference type="SFLD" id="SFLDF00027">
    <property type="entry name" value="p-type_atpase"/>
    <property type="match status" value="1"/>
</dbReference>
<feature type="transmembrane region" description="Helical" evidence="13">
    <location>
        <begin position="67"/>
        <end position="98"/>
    </location>
</feature>
<dbReference type="CDD" id="cd02079">
    <property type="entry name" value="P-type_ATPase_HM"/>
    <property type="match status" value="1"/>
</dbReference>
<organism evidence="15 16">
    <name type="scientific">Sutterella seckii</name>
    <dbReference type="NCBI Taxonomy" id="1944635"/>
    <lineage>
        <taxon>Bacteria</taxon>
        <taxon>Pseudomonadati</taxon>
        <taxon>Pseudomonadota</taxon>
        <taxon>Betaproteobacteria</taxon>
        <taxon>Burkholderiales</taxon>
        <taxon>Sutterellaceae</taxon>
        <taxon>Sutterella</taxon>
    </lineage>
</organism>
<protein>
    <recommendedName>
        <fullName evidence="11">P-type Zn(2+) transporter</fullName>
        <ecNumber evidence="11">7.2.2.12</ecNumber>
    </recommendedName>
</protein>
<keyword evidence="8" id="KW-1278">Translocase</keyword>
<evidence type="ECO:0000256" key="12">
    <source>
        <dbReference type="ARBA" id="ARBA00047308"/>
    </source>
</evidence>
<dbReference type="InterPro" id="IPR018303">
    <property type="entry name" value="ATPase_P-typ_P_site"/>
</dbReference>
<keyword evidence="9 13" id="KW-1133">Transmembrane helix</keyword>
<dbReference type="InterPro" id="IPR023299">
    <property type="entry name" value="ATPase_P-typ_cyto_dom_N"/>
</dbReference>
<evidence type="ECO:0000256" key="3">
    <source>
        <dbReference type="ARBA" id="ARBA00022475"/>
    </source>
</evidence>
<dbReference type="Proteomes" id="UP000430564">
    <property type="component" value="Unassembled WGS sequence"/>
</dbReference>
<dbReference type="InterPro" id="IPR027256">
    <property type="entry name" value="P-typ_ATPase_IB"/>
</dbReference>
<feature type="transmembrane region" description="Helical" evidence="13">
    <location>
        <begin position="257"/>
        <end position="282"/>
    </location>
</feature>
<comment type="caution">
    <text evidence="15">The sequence shown here is derived from an EMBL/GenBank/DDBJ whole genome shotgun (WGS) entry which is preliminary data.</text>
</comment>
<dbReference type="SUPFAM" id="SSF81665">
    <property type="entry name" value="Calcium ATPase, transmembrane domain M"/>
    <property type="match status" value="1"/>
</dbReference>
<dbReference type="SFLD" id="SFLDS00003">
    <property type="entry name" value="Haloacid_Dehalogenase"/>
    <property type="match status" value="1"/>
</dbReference>
<dbReference type="OrthoDB" id="8552908at2"/>
<proteinExistence type="inferred from homology"/>
<evidence type="ECO:0000256" key="11">
    <source>
        <dbReference type="ARBA" id="ARBA00039097"/>
    </source>
</evidence>
<dbReference type="EC" id="7.2.2.12" evidence="11"/>
<dbReference type="SUPFAM" id="SSF56784">
    <property type="entry name" value="HAD-like"/>
    <property type="match status" value="1"/>
</dbReference>
<sequence length="625" mass="66152">MRAAWQDETRRQIVLIVVSAIALLLGFFDVTVSGIDLSWVAILLCGTPIVIEAAIGLITRFDVKADLLVSLALIASIIIGEYFAAGEIAVIMQLGALLEEMTVAKARKGIERLASLAPETARVVTSGTERIIPASEVKKGETIRVNPGETVPVDGEILSGSTSVDESVLTGEPMPVDKTAGDHVMSGSINRFGVFELRADAVGDASTIARMAKLVESADASRAKIVRLADRWATWIVAAALSMACVTWLVTGEEIRAVTILVVFCPCALVLATPTAVMAAIGCATKRGVLVREGDALERLAEIDRAAFDKTGTLTTGEPTLCGVKSLSKTCSENDILRFAAIAEKPSSHPLGRAIIRGLKDAEKAGLPNPDDFKMESGSGVSARIDDHAVAVGRLSWLKRIGAAGTGDARSAAAVFEAEGATTVFIALDGAVVGFIALSDAMRPGIANVMRSLEKQNVSPMLMTGDHKEAAEHIAKEAGIDERFVDAGCMPEDKLRRLESLERATIRTAMVGDGINDAPALKRAWVGIAMGGIGSDIAVNAADIVLVRDDIRVIPWLVRLSRRMMRMIRFNITLAMRINFLAIILAALGLMGPVLGALVHNAGSVIVILNSARLLRTPSEGDQTA</sequence>
<dbReference type="Pfam" id="PF00122">
    <property type="entry name" value="E1-E2_ATPase"/>
    <property type="match status" value="1"/>
</dbReference>
<dbReference type="InterPro" id="IPR051014">
    <property type="entry name" value="Cation_Transport_ATPase_IB"/>
</dbReference>
<dbReference type="GO" id="GO:0046872">
    <property type="term" value="F:metal ion binding"/>
    <property type="evidence" value="ECO:0007669"/>
    <property type="project" value="UniProtKB-KW"/>
</dbReference>
<dbReference type="InterPro" id="IPR059000">
    <property type="entry name" value="ATPase_P-type_domA"/>
</dbReference>
<dbReference type="NCBIfam" id="TIGR01494">
    <property type="entry name" value="ATPase_P-type"/>
    <property type="match status" value="1"/>
</dbReference>
<dbReference type="InterPro" id="IPR036412">
    <property type="entry name" value="HAD-like_sf"/>
</dbReference>
<accession>A0A6I1ENP1</accession>
<dbReference type="GO" id="GO:0016463">
    <property type="term" value="F:P-type zinc transporter activity"/>
    <property type="evidence" value="ECO:0007669"/>
    <property type="project" value="UniProtKB-EC"/>
</dbReference>
<evidence type="ECO:0000256" key="9">
    <source>
        <dbReference type="ARBA" id="ARBA00022989"/>
    </source>
</evidence>
<evidence type="ECO:0000256" key="1">
    <source>
        <dbReference type="ARBA" id="ARBA00004651"/>
    </source>
</evidence>
<evidence type="ECO:0000313" key="15">
    <source>
        <dbReference type="EMBL" id="KAB7662246.1"/>
    </source>
</evidence>
<comment type="catalytic activity">
    <reaction evidence="12">
        <text>Zn(2+)(in) + ATP + H2O = Zn(2+)(out) + ADP + phosphate + H(+)</text>
        <dbReference type="Rhea" id="RHEA:20621"/>
        <dbReference type="ChEBI" id="CHEBI:15377"/>
        <dbReference type="ChEBI" id="CHEBI:15378"/>
        <dbReference type="ChEBI" id="CHEBI:29105"/>
        <dbReference type="ChEBI" id="CHEBI:30616"/>
        <dbReference type="ChEBI" id="CHEBI:43474"/>
        <dbReference type="ChEBI" id="CHEBI:456216"/>
        <dbReference type="EC" id="7.2.2.12"/>
    </reaction>
</comment>
<feature type="transmembrane region" description="Helical" evidence="13">
    <location>
        <begin position="568"/>
        <end position="588"/>
    </location>
</feature>
<dbReference type="PANTHER" id="PTHR48085">
    <property type="entry name" value="CADMIUM/ZINC-TRANSPORTING ATPASE HMA2-RELATED"/>
    <property type="match status" value="1"/>
</dbReference>
<name>A0A6I1ENP1_9BURK</name>
<dbReference type="NCBIfam" id="TIGR01525">
    <property type="entry name" value="ATPase-IB_hvy"/>
    <property type="match status" value="1"/>
</dbReference>
<comment type="subcellular location">
    <subcellularLocation>
        <location evidence="1">Cell membrane</location>
        <topology evidence="1">Multi-pass membrane protein</topology>
    </subcellularLocation>
</comment>
<dbReference type="Gene3D" id="2.70.150.10">
    <property type="entry name" value="Calcium-transporting ATPase, cytoplasmic transduction domain A"/>
    <property type="match status" value="1"/>
</dbReference>
<gene>
    <name evidence="15" type="ORF">GBM95_03140</name>
</gene>
<evidence type="ECO:0000256" key="2">
    <source>
        <dbReference type="ARBA" id="ARBA00006024"/>
    </source>
</evidence>
<feature type="domain" description="P-type ATPase A" evidence="14">
    <location>
        <begin position="116"/>
        <end position="216"/>
    </location>
</feature>
<dbReference type="GO" id="GO:0005886">
    <property type="term" value="C:plasma membrane"/>
    <property type="evidence" value="ECO:0007669"/>
    <property type="project" value="UniProtKB-SubCell"/>
</dbReference>
<evidence type="ECO:0000256" key="10">
    <source>
        <dbReference type="ARBA" id="ARBA00023136"/>
    </source>
</evidence>
<dbReference type="InterPro" id="IPR023214">
    <property type="entry name" value="HAD_sf"/>
</dbReference>
<dbReference type="FunFam" id="2.70.150.10:FF:000020">
    <property type="entry name" value="Copper-exporting P-type ATPase A"/>
    <property type="match status" value="1"/>
</dbReference>
<dbReference type="Gene3D" id="3.40.50.1000">
    <property type="entry name" value="HAD superfamily/HAD-like"/>
    <property type="match status" value="1"/>
</dbReference>
<dbReference type="NCBIfam" id="TIGR01511">
    <property type="entry name" value="ATPase-IB1_Cu"/>
    <property type="match status" value="1"/>
</dbReference>
<feature type="transmembrane region" description="Helical" evidence="13">
    <location>
        <begin position="12"/>
        <end position="32"/>
    </location>
</feature>
<dbReference type="InterPro" id="IPR023298">
    <property type="entry name" value="ATPase_P-typ_TM_dom_sf"/>
</dbReference>